<dbReference type="InterPro" id="IPR050176">
    <property type="entry name" value="LTTR"/>
</dbReference>
<dbReference type="Pfam" id="PF03466">
    <property type="entry name" value="LysR_substrate"/>
    <property type="match status" value="1"/>
</dbReference>
<dbReference type="Gene3D" id="3.40.190.290">
    <property type="match status" value="1"/>
</dbReference>
<evidence type="ECO:0000313" key="6">
    <source>
        <dbReference type="EMBL" id="PZR03966.1"/>
    </source>
</evidence>
<dbReference type="PANTHER" id="PTHR30579:SF3">
    <property type="entry name" value="TRANSCRIPTIONAL REGULATORY PROTEIN"/>
    <property type="match status" value="1"/>
</dbReference>
<dbReference type="PROSITE" id="PS50931">
    <property type="entry name" value="HTH_LYSR"/>
    <property type="match status" value="1"/>
</dbReference>
<dbReference type="SUPFAM" id="SSF53850">
    <property type="entry name" value="Periplasmic binding protein-like II"/>
    <property type="match status" value="1"/>
</dbReference>
<dbReference type="PANTHER" id="PTHR30579">
    <property type="entry name" value="TRANSCRIPTIONAL REGULATOR"/>
    <property type="match status" value="1"/>
</dbReference>
<evidence type="ECO:0000313" key="7">
    <source>
        <dbReference type="Proteomes" id="UP000249061"/>
    </source>
</evidence>
<dbReference type="SUPFAM" id="SSF46785">
    <property type="entry name" value="Winged helix' DNA-binding domain"/>
    <property type="match status" value="1"/>
</dbReference>
<keyword evidence="2" id="KW-0805">Transcription regulation</keyword>
<dbReference type="InterPro" id="IPR000847">
    <property type="entry name" value="LysR_HTH_N"/>
</dbReference>
<feature type="domain" description="HTH lysR-type" evidence="5">
    <location>
        <begin position="7"/>
        <end position="64"/>
    </location>
</feature>
<reference evidence="6 7" key="1">
    <citation type="submission" date="2017-08" db="EMBL/GenBank/DDBJ databases">
        <title>Infants hospitalized years apart are colonized by the same room-sourced microbial strains.</title>
        <authorList>
            <person name="Brooks B."/>
            <person name="Olm M.R."/>
            <person name="Firek B.A."/>
            <person name="Baker R."/>
            <person name="Thomas B.C."/>
            <person name="Morowitz M.J."/>
            <person name="Banfield J.F."/>
        </authorList>
    </citation>
    <scope>NUCLEOTIDE SEQUENCE [LARGE SCALE GENOMIC DNA]</scope>
    <source>
        <strain evidence="6">S2_003_000_R2_14</strain>
    </source>
</reference>
<organism evidence="6 7">
    <name type="scientific">Archangium gephyra</name>
    <dbReference type="NCBI Taxonomy" id="48"/>
    <lineage>
        <taxon>Bacteria</taxon>
        <taxon>Pseudomonadati</taxon>
        <taxon>Myxococcota</taxon>
        <taxon>Myxococcia</taxon>
        <taxon>Myxococcales</taxon>
        <taxon>Cystobacterineae</taxon>
        <taxon>Archangiaceae</taxon>
        <taxon>Archangium</taxon>
    </lineage>
</organism>
<dbReference type="Proteomes" id="UP000249061">
    <property type="component" value="Unassembled WGS sequence"/>
</dbReference>
<dbReference type="GO" id="GO:0003677">
    <property type="term" value="F:DNA binding"/>
    <property type="evidence" value="ECO:0007669"/>
    <property type="project" value="UniProtKB-KW"/>
</dbReference>
<proteinExistence type="inferred from homology"/>
<keyword evidence="3" id="KW-0238">DNA-binding</keyword>
<protein>
    <submittedName>
        <fullName evidence="6">LysR family transcriptional regulator</fullName>
    </submittedName>
</protein>
<dbReference type="InterPro" id="IPR036388">
    <property type="entry name" value="WH-like_DNA-bd_sf"/>
</dbReference>
<name>A0A2W5SWN9_9BACT</name>
<evidence type="ECO:0000256" key="4">
    <source>
        <dbReference type="ARBA" id="ARBA00023163"/>
    </source>
</evidence>
<dbReference type="AlphaFoldDB" id="A0A2W5SWN9"/>
<evidence type="ECO:0000256" key="3">
    <source>
        <dbReference type="ARBA" id="ARBA00023125"/>
    </source>
</evidence>
<evidence type="ECO:0000259" key="5">
    <source>
        <dbReference type="PROSITE" id="PS50931"/>
    </source>
</evidence>
<comment type="caution">
    <text evidence="6">The sequence shown here is derived from an EMBL/GenBank/DDBJ whole genome shotgun (WGS) entry which is preliminary data.</text>
</comment>
<gene>
    <name evidence="6" type="ORF">DI536_35135</name>
</gene>
<comment type="similarity">
    <text evidence="1">Belongs to the LysR transcriptional regulatory family.</text>
</comment>
<accession>A0A2W5SWN9</accession>
<dbReference type="InterPro" id="IPR036390">
    <property type="entry name" value="WH_DNA-bd_sf"/>
</dbReference>
<evidence type="ECO:0000256" key="2">
    <source>
        <dbReference type="ARBA" id="ARBA00023015"/>
    </source>
</evidence>
<dbReference type="InterPro" id="IPR005119">
    <property type="entry name" value="LysR_subst-bd"/>
</dbReference>
<keyword evidence="4" id="KW-0804">Transcription</keyword>
<dbReference type="Gene3D" id="1.10.10.10">
    <property type="entry name" value="Winged helix-like DNA-binding domain superfamily/Winged helix DNA-binding domain"/>
    <property type="match status" value="1"/>
</dbReference>
<dbReference type="Pfam" id="PF00126">
    <property type="entry name" value="HTH_1"/>
    <property type="match status" value="1"/>
</dbReference>
<dbReference type="GO" id="GO:0003700">
    <property type="term" value="F:DNA-binding transcription factor activity"/>
    <property type="evidence" value="ECO:0007669"/>
    <property type="project" value="InterPro"/>
</dbReference>
<sequence length="293" mass="32587">MTNTFTPSWDDLRMLLAVHRDRSFLLAAKTLGVATSTVSRRIEALEKSLGRPLVHRGNDGTRLDPDALRLVALGEEFELGLDALRRDGSDDAVTGTVRLSMSEGFVRPVTQVMARLRVKYPALAVELMSESRMVDLARREADIGVRISKTTSSAVVSRFMGRAQPALFASRDYVQRRLPSAKLSREAAALQDWVGFDASLERLPQEKWVRAYGAKNFVFRSNASIAIEQAVLSGIGIGLLMEGHAAPSLVQLDVDDTPPAVEVYLAFHRDSKKTPRVRTVVRELEAEFRRQLR</sequence>
<evidence type="ECO:0000256" key="1">
    <source>
        <dbReference type="ARBA" id="ARBA00009437"/>
    </source>
</evidence>
<dbReference type="EMBL" id="QFQP01000067">
    <property type="protein sequence ID" value="PZR03966.1"/>
    <property type="molecule type" value="Genomic_DNA"/>
</dbReference>